<organism evidence="1 2">
    <name type="scientific">Castor canadensis</name>
    <name type="common">American beaver</name>
    <dbReference type="NCBI Taxonomy" id="51338"/>
    <lineage>
        <taxon>Eukaryota</taxon>
        <taxon>Metazoa</taxon>
        <taxon>Chordata</taxon>
        <taxon>Craniata</taxon>
        <taxon>Vertebrata</taxon>
        <taxon>Euteleostomi</taxon>
        <taxon>Mammalia</taxon>
        <taxon>Eutheria</taxon>
        <taxon>Euarchontoglires</taxon>
        <taxon>Glires</taxon>
        <taxon>Rodentia</taxon>
        <taxon>Castorimorpha</taxon>
        <taxon>Castoridae</taxon>
        <taxon>Castor</taxon>
    </lineage>
</organism>
<sequence>MPILASQPRLPLPLLLLPLLPALAGMASKEELQVTQPVKSVSVAAGNSATLQCIVTSLHPVESIEWFKGTGPHRQLTYRFTGGHFPRITSISDTTRINNTDFSIRISDLTSADAGTYYCVKFQKMGSVDKELQSGPGTQIFVRTKPSLPLVTGPSSRVSPGQLLNLTCVSTGFFPKVIDVKWFENDVELPAFCTLIFLPEAASSYTMVTTLVILASSSLHSQVTCQVAHSELQSPLRGHVNISQFLQVVPTVSISAHHVLGLQAAILTCHVRRFYPEDMRITWLERNGCFKSCEALVPTKNPDGTFSQDSHILVNTSQLEDERVFTCQVFQDSQTLVQKSLQLSKFRDQEVSLGAIPTSSLLLLGWKLFPLIILSAIYVLRRSLPSKRTGPGVSNAMIPKVASPASAASAL</sequence>
<dbReference type="RefSeq" id="XP_073928508.1">
    <property type="nucleotide sequence ID" value="XM_074072407.1"/>
</dbReference>
<evidence type="ECO:0000313" key="1">
    <source>
        <dbReference type="Proteomes" id="UP001732720"/>
    </source>
</evidence>
<gene>
    <name evidence="2" type="primary">LOC109694368</name>
</gene>
<name>A0AC58MGI2_CASCN</name>
<protein>
    <submittedName>
        <fullName evidence="2">Signal-regulatory protein beta-1-like</fullName>
    </submittedName>
</protein>
<proteinExistence type="predicted"/>
<evidence type="ECO:0000313" key="2">
    <source>
        <dbReference type="RefSeq" id="XP_073928508.1"/>
    </source>
</evidence>
<dbReference type="Proteomes" id="UP001732720">
    <property type="component" value="Chromosome 5"/>
</dbReference>
<accession>A0AC58MGI2</accession>
<keyword evidence="1" id="KW-1185">Reference proteome</keyword>
<reference evidence="2" key="1">
    <citation type="submission" date="2025-08" db="UniProtKB">
        <authorList>
            <consortium name="RefSeq"/>
        </authorList>
    </citation>
    <scope>IDENTIFICATION</scope>
</reference>